<dbReference type="PROSITE" id="PS00709">
    <property type="entry name" value="RIBOSOMAL_L30E_1"/>
    <property type="match status" value="1"/>
</dbReference>
<dbReference type="PANTHER" id="PTHR11449">
    <property type="entry name" value="RIBOSOMAL PROTEIN L30"/>
    <property type="match status" value="1"/>
</dbReference>
<dbReference type="STRING" id="579137.Metvu_1532"/>
<keyword evidence="3 5" id="KW-0687">Ribonucleoprotein</keyword>
<dbReference type="KEGG" id="mvu:Metvu_1532"/>
<evidence type="ECO:0000313" key="7">
    <source>
        <dbReference type="EMBL" id="ACX73385.1"/>
    </source>
</evidence>
<feature type="domain" description="Ribosomal protein eL8/eL30/eS12/Gadd45" evidence="6">
    <location>
        <begin position="2"/>
        <end position="94"/>
    </location>
</feature>
<sequence length="104" mass="11266">MDVNKAIRTAVDTGKVVLGSKRTVKFVKHGEGKLVVLASNIPSEIEEDVKYYAKLSNIPVYQHKITSLELGAVCGKPFPVAALLVLDEGLSNIMELVEKKEGGE</sequence>
<reference evidence="7" key="1">
    <citation type="submission" date="2009-10" db="EMBL/GenBank/DDBJ databases">
        <title>Complete sequence of chromosome of Methanocaldococcus vulcanius M7.</title>
        <authorList>
            <consortium name="US DOE Joint Genome Institute"/>
            <person name="Lucas S."/>
            <person name="Copeland A."/>
            <person name="Lapidus A."/>
            <person name="Glavina del Rio T."/>
            <person name="Dalin E."/>
            <person name="Tice H."/>
            <person name="Bruce D."/>
            <person name="Goodwin L."/>
            <person name="Pitluck S."/>
            <person name="Lcollab F.I."/>
            <person name="Brettin T."/>
            <person name="Detter J.C."/>
            <person name="Han C."/>
            <person name="Tapia R."/>
            <person name="Kuske C.R."/>
            <person name="Schmutz J."/>
            <person name="Larimer F."/>
            <person name="Land M."/>
            <person name="Hauser L."/>
            <person name="Kyrpides N."/>
            <person name="Ovchinikova G."/>
            <person name="Sieprawska-Lupa M."/>
            <person name="Whitman W.B."/>
            <person name="Woyke T."/>
        </authorList>
    </citation>
    <scope>NUCLEOTIDE SEQUENCE [LARGE SCALE GENOMIC DNA]</scope>
    <source>
        <strain evidence="7">M7</strain>
    </source>
</reference>
<evidence type="ECO:0000256" key="1">
    <source>
        <dbReference type="ARBA" id="ARBA00007326"/>
    </source>
</evidence>
<dbReference type="GO" id="GO:0003723">
    <property type="term" value="F:RNA binding"/>
    <property type="evidence" value="ECO:0007669"/>
    <property type="project" value="InterPro"/>
</dbReference>
<dbReference type="GO" id="GO:0022625">
    <property type="term" value="C:cytosolic large ribosomal subunit"/>
    <property type="evidence" value="ECO:0007669"/>
    <property type="project" value="InterPro"/>
</dbReference>
<evidence type="ECO:0000256" key="4">
    <source>
        <dbReference type="ARBA" id="ARBA00035231"/>
    </source>
</evidence>
<dbReference type="InterPro" id="IPR022991">
    <property type="entry name" value="Ribosomal_eL30_CS"/>
</dbReference>
<dbReference type="InterPro" id="IPR000231">
    <property type="entry name" value="Ribosomal_eL30"/>
</dbReference>
<dbReference type="Gene3D" id="3.30.1330.30">
    <property type="match status" value="1"/>
</dbReference>
<dbReference type="eggNOG" id="arCOG01752">
    <property type="taxonomic scope" value="Archaea"/>
</dbReference>
<protein>
    <recommendedName>
        <fullName evidence="4 5">Large ribosomal subunit protein eL30</fullName>
    </recommendedName>
</protein>
<dbReference type="GeneID" id="8513879"/>
<evidence type="ECO:0000256" key="3">
    <source>
        <dbReference type="ARBA" id="ARBA00023274"/>
    </source>
</evidence>
<evidence type="ECO:0000256" key="2">
    <source>
        <dbReference type="ARBA" id="ARBA00022980"/>
    </source>
</evidence>
<dbReference type="InterPro" id="IPR029064">
    <property type="entry name" value="Ribosomal_eL30-like_sf"/>
</dbReference>
<dbReference type="SUPFAM" id="SSF55315">
    <property type="entry name" value="L30e-like"/>
    <property type="match status" value="1"/>
</dbReference>
<dbReference type="Proteomes" id="UP000002063">
    <property type="component" value="Chromosome"/>
</dbReference>
<proteinExistence type="inferred from homology"/>
<dbReference type="InterPro" id="IPR004038">
    <property type="entry name" value="Ribosomal_eL8/eL30/eS12/Gad45"/>
</dbReference>
<dbReference type="Pfam" id="PF01248">
    <property type="entry name" value="Ribosomal_L7Ae"/>
    <property type="match status" value="1"/>
</dbReference>
<evidence type="ECO:0000259" key="6">
    <source>
        <dbReference type="Pfam" id="PF01248"/>
    </source>
</evidence>
<keyword evidence="8" id="KW-1185">Reference proteome</keyword>
<dbReference type="OrthoDB" id="10759at2157"/>
<evidence type="ECO:0000313" key="8">
    <source>
        <dbReference type="Proteomes" id="UP000002063"/>
    </source>
</evidence>
<dbReference type="NCBIfam" id="NF002172">
    <property type="entry name" value="PRK01018.1"/>
    <property type="match status" value="1"/>
</dbReference>
<dbReference type="GO" id="GO:0006412">
    <property type="term" value="P:translation"/>
    <property type="evidence" value="ECO:0007669"/>
    <property type="project" value="UniProtKB-UniRule"/>
</dbReference>
<evidence type="ECO:0000256" key="5">
    <source>
        <dbReference type="HAMAP-Rule" id="MF_00481"/>
    </source>
</evidence>
<keyword evidence="2 5" id="KW-0689">Ribosomal protein</keyword>
<dbReference type="FunFam" id="3.30.1330.30:FF:000053">
    <property type="entry name" value="50S ribosomal protein L30e"/>
    <property type="match status" value="1"/>
</dbReference>
<comment type="similarity">
    <text evidence="1 5">Belongs to the eukaryotic ribosomal protein eL30 family.</text>
</comment>
<organism evidence="7 8">
    <name type="scientific">Methanocaldococcus vulcanius (strain ATCC 700851 / DSM 12094 / M7)</name>
    <name type="common">Methanococcus vulcanius</name>
    <dbReference type="NCBI Taxonomy" id="579137"/>
    <lineage>
        <taxon>Archaea</taxon>
        <taxon>Methanobacteriati</taxon>
        <taxon>Methanobacteriota</taxon>
        <taxon>Methanomada group</taxon>
        <taxon>Methanococci</taxon>
        <taxon>Methanococcales</taxon>
        <taxon>Methanocaldococcaceae</taxon>
        <taxon>Methanocaldococcus</taxon>
    </lineage>
</organism>
<dbReference type="PROSITE" id="PS00993">
    <property type="entry name" value="RIBOSOMAL_L30E_2"/>
    <property type="match status" value="1"/>
</dbReference>
<dbReference type="HAMAP" id="MF_00481">
    <property type="entry name" value="Ribosomal_eL30"/>
    <property type="match status" value="1"/>
</dbReference>
<accession>C9RDK6</accession>
<dbReference type="EMBL" id="CP001787">
    <property type="protein sequence ID" value="ACX73385.1"/>
    <property type="molecule type" value="Genomic_DNA"/>
</dbReference>
<dbReference type="AlphaFoldDB" id="C9RDK6"/>
<dbReference type="RefSeq" id="WP_015733604.1">
    <property type="nucleotide sequence ID" value="NC_013407.1"/>
</dbReference>
<name>C9RDK6_METVM</name>
<dbReference type="InterPro" id="IPR039109">
    <property type="entry name" value="Ribosomal_eL30-like"/>
</dbReference>
<dbReference type="HOGENOM" id="CLU_130502_1_0_2"/>
<gene>
    <name evidence="5" type="primary">rpl30e</name>
    <name evidence="7" type="ordered locus">Metvu_1532</name>
</gene>
<dbReference type="GO" id="GO:0003735">
    <property type="term" value="F:structural constituent of ribosome"/>
    <property type="evidence" value="ECO:0007669"/>
    <property type="project" value="InterPro"/>
</dbReference>